<accession>D5WGU0</accession>
<reference evidence="1 2" key="2">
    <citation type="journal article" date="2012" name="J. Bacteriol.">
        <title>Genome Sequences of Burkholderia sp. Strains CCGE1002 and H160, Isolated from Legume Nodules in Mexico and Brazil.</title>
        <authorList>
            <person name="Ormeno-Orrillo E."/>
            <person name="Rogel M.A."/>
            <person name="Chueire L.M."/>
            <person name="Tiedje J.M."/>
            <person name="Martinez-Romero E."/>
            <person name="Hungria M."/>
        </authorList>
    </citation>
    <scope>NUCLEOTIDE SEQUENCE [LARGE SCALE GENOMIC DNA]</scope>
    <source>
        <strain evidence="1 2">CCGE1002</strain>
    </source>
</reference>
<proteinExistence type="predicted"/>
<dbReference type="STRING" id="640511.BC1002_3660"/>
<dbReference type="KEGG" id="bge:BC1002_3660"/>
<dbReference type="Proteomes" id="UP000002190">
    <property type="component" value="Chromosome 2"/>
</dbReference>
<organism evidence="1 2">
    <name type="scientific">Paraburkholderia atlantica</name>
    <dbReference type="NCBI Taxonomy" id="2654982"/>
    <lineage>
        <taxon>Bacteria</taxon>
        <taxon>Pseudomonadati</taxon>
        <taxon>Pseudomonadota</taxon>
        <taxon>Betaproteobacteria</taxon>
        <taxon>Burkholderiales</taxon>
        <taxon>Burkholderiaceae</taxon>
        <taxon>Paraburkholderia</taxon>
    </lineage>
</organism>
<dbReference type="EMBL" id="CP002014">
    <property type="protein sequence ID" value="ADG17685.1"/>
    <property type="molecule type" value="Genomic_DNA"/>
</dbReference>
<gene>
    <name evidence="1" type="ordered locus">BC1002_3660</name>
</gene>
<dbReference type="AlphaFoldDB" id="D5WGU0"/>
<sequence length="47" mass="5368">MPRTSLFIRASTCNPTQQDQHFGYLCPRAGERVRLAVEREVTAYARA</sequence>
<evidence type="ECO:0000313" key="2">
    <source>
        <dbReference type="Proteomes" id="UP000002190"/>
    </source>
</evidence>
<protein>
    <submittedName>
        <fullName evidence="1">Uncharacterized protein</fullName>
    </submittedName>
</protein>
<reference evidence="2" key="1">
    <citation type="submission" date="2010-04" db="EMBL/GenBank/DDBJ databases">
        <title>Complete sequence of chromosome 2 of Burkholderia sp. CCGE1002.</title>
        <authorList>
            <consortium name="US DOE Joint Genome Institute"/>
            <person name="Lucas S."/>
            <person name="Copeland A."/>
            <person name="Lapidus A."/>
            <person name="Cheng J.-F."/>
            <person name="Bruce D."/>
            <person name="Goodwin L."/>
            <person name="Pitluck S."/>
            <person name="Chertkov O."/>
            <person name="Detter J.C."/>
            <person name="Han C."/>
            <person name="Tapia R."/>
            <person name="Land M."/>
            <person name="Hauser L."/>
            <person name="Kyrpides N."/>
            <person name="Ovchinnikova G."/>
            <person name="Martinez-Romero E."/>
            <person name="Hernandez M.A.R."/>
            <person name="Tiedje J.M."/>
            <person name="Woyke T."/>
        </authorList>
    </citation>
    <scope>NUCLEOTIDE SEQUENCE [LARGE SCALE GENOMIC DNA]</scope>
    <source>
        <strain evidence="2">CCGE1002</strain>
    </source>
</reference>
<dbReference type="RefSeq" id="WP_013091486.1">
    <property type="nucleotide sequence ID" value="NZ_JACHDG010000010.1"/>
</dbReference>
<dbReference type="HOGENOM" id="CLU_3165691_0_0_4"/>
<evidence type="ECO:0000313" key="1">
    <source>
        <dbReference type="EMBL" id="ADG17685.1"/>
    </source>
</evidence>
<name>D5WGU0_PARAM</name>